<keyword evidence="1" id="KW-0472">Membrane</keyword>
<keyword evidence="3" id="KW-1185">Reference proteome</keyword>
<protein>
    <submittedName>
        <fullName evidence="2">Uncharacterized protein</fullName>
    </submittedName>
</protein>
<dbReference type="Proteomes" id="UP000245872">
    <property type="component" value="Chromosome"/>
</dbReference>
<evidence type="ECO:0000313" key="3">
    <source>
        <dbReference type="Proteomes" id="UP000245872"/>
    </source>
</evidence>
<keyword evidence="1" id="KW-0812">Transmembrane</keyword>
<proteinExistence type="predicted"/>
<dbReference type="AlphaFoldDB" id="A0A2Z3LI84"/>
<dbReference type="KEGG" id="cher:DK880_00444"/>
<feature type="transmembrane region" description="Helical" evidence="1">
    <location>
        <begin position="53"/>
        <end position="75"/>
    </location>
</feature>
<feature type="transmembrane region" description="Helical" evidence="1">
    <location>
        <begin position="23"/>
        <end position="41"/>
    </location>
</feature>
<sequence length="105" mass="12003">MVGHFILSFILFLCGLYSDRAEIIIFCWVLASPFAGTIFDIDTMFGKKYGRKTVRYAEAMGHVWGSIVGMVLFSLLKDIKYIMYASALIAHALQIKKYIIKKRNI</sequence>
<name>A0A2Z3LI84_9BACT</name>
<gene>
    <name evidence="2" type="ORF">DK880_00444</name>
</gene>
<reference evidence="2 3" key="1">
    <citation type="submission" date="2018-05" db="EMBL/GenBank/DDBJ databases">
        <title>Candidatus Cardinium hertigii Genome Assembly.</title>
        <authorList>
            <person name="Showmaker K.C."/>
            <person name="Walden K.O."/>
            <person name="Fields C.J."/>
            <person name="Lambert K.N."/>
            <person name="Hudson M.E."/>
        </authorList>
    </citation>
    <scope>NUCLEOTIDE SEQUENCE [LARGE SCALE GENOMIC DNA]</scope>
    <source>
        <strain evidence="3">cHgTN10</strain>
    </source>
</reference>
<accession>A0A2Z3LI84</accession>
<dbReference type="EMBL" id="CP029619">
    <property type="protein sequence ID" value="AWN81770.1"/>
    <property type="molecule type" value="Genomic_DNA"/>
</dbReference>
<evidence type="ECO:0000313" key="2">
    <source>
        <dbReference type="EMBL" id="AWN81770.1"/>
    </source>
</evidence>
<evidence type="ECO:0000256" key="1">
    <source>
        <dbReference type="SAM" id="Phobius"/>
    </source>
</evidence>
<dbReference type="RefSeq" id="WP_162534118.1">
    <property type="nucleotide sequence ID" value="NZ_CP029619.1"/>
</dbReference>
<organism evidence="2 3">
    <name type="scientific">Candidatus Cardinium hertigii</name>
    <dbReference type="NCBI Taxonomy" id="247481"/>
    <lineage>
        <taxon>Bacteria</taxon>
        <taxon>Pseudomonadati</taxon>
        <taxon>Bacteroidota</taxon>
        <taxon>Cytophagia</taxon>
        <taxon>Cytophagales</taxon>
        <taxon>Amoebophilaceae</taxon>
        <taxon>Candidatus Cardinium</taxon>
    </lineage>
</organism>
<keyword evidence="1" id="KW-1133">Transmembrane helix</keyword>